<feature type="domain" description="Solute-binding protein family 3/N-terminal" evidence="11">
    <location>
        <begin position="30"/>
        <end position="392"/>
    </location>
</feature>
<dbReference type="SMART" id="SM00079">
    <property type="entry name" value="PBPe"/>
    <property type="match status" value="1"/>
</dbReference>
<evidence type="ECO:0000259" key="12">
    <source>
        <dbReference type="SMART" id="SM00079"/>
    </source>
</evidence>
<evidence type="ECO:0000313" key="14">
    <source>
        <dbReference type="Proteomes" id="UP000595917"/>
    </source>
</evidence>
<dbReference type="GO" id="GO:0016020">
    <property type="term" value="C:membrane"/>
    <property type="evidence" value="ECO:0007669"/>
    <property type="project" value="UniProtKB-SubCell"/>
</dbReference>
<keyword evidence="6 10" id="KW-0472">Membrane</keyword>
<evidence type="ECO:0000313" key="13">
    <source>
        <dbReference type="EMBL" id="QQO10143.1"/>
    </source>
</evidence>
<evidence type="ECO:0000256" key="9">
    <source>
        <dbReference type="ARBA" id="ARBA00023303"/>
    </source>
</evidence>
<evidence type="ECO:0000256" key="5">
    <source>
        <dbReference type="ARBA" id="ARBA00023065"/>
    </source>
</evidence>
<dbReference type="SMART" id="SM00062">
    <property type="entry name" value="PBPb"/>
    <property type="match status" value="1"/>
</dbReference>
<dbReference type="RefSeq" id="WP_215627447.1">
    <property type="nucleotide sequence ID" value="NZ_CP067089.2"/>
</dbReference>
<dbReference type="KEGG" id="bhc:JFL75_04275"/>
<dbReference type="EMBL" id="CP067089">
    <property type="protein sequence ID" value="QQO10143.1"/>
    <property type="molecule type" value="Genomic_DNA"/>
</dbReference>
<evidence type="ECO:0000256" key="10">
    <source>
        <dbReference type="SAM" id="Phobius"/>
    </source>
</evidence>
<keyword evidence="14" id="KW-1185">Reference proteome</keyword>
<organism evidence="13 14">
    <name type="scientific">Breznakiella homolactica</name>
    <dbReference type="NCBI Taxonomy" id="2798577"/>
    <lineage>
        <taxon>Bacteria</taxon>
        <taxon>Pseudomonadati</taxon>
        <taxon>Spirochaetota</taxon>
        <taxon>Spirochaetia</taxon>
        <taxon>Spirochaetales</taxon>
        <taxon>Breznakiellaceae</taxon>
        <taxon>Breznakiella</taxon>
    </lineage>
</organism>
<keyword evidence="7" id="KW-0675">Receptor</keyword>
<name>A0A7T8BCD5_9SPIR</name>
<keyword evidence="8" id="KW-0325">Glycoprotein</keyword>
<evidence type="ECO:0000259" key="11">
    <source>
        <dbReference type="SMART" id="SM00062"/>
    </source>
</evidence>
<accession>A0A7T8BCD5</accession>
<keyword evidence="9" id="KW-0407">Ion channel</keyword>
<gene>
    <name evidence="13" type="ORF">JFL75_04275</name>
</gene>
<evidence type="ECO:0000256" key="7">
    <source>
        <dbReference type="ARBA" id="ARBA00023170"/>
    </source>
</evidence>
<keyword evidence="4 10" id="KW-1133">Transmembrane helix</keyword>
<dbReference type="AlphaFoldDB" id="A0A7T8BCD5"/>
<dbReference type="InterPro" id="IPR015683">
    <property type="entry name" value="Ionotropic_Glu_rcpt"/>
</dbReference>
<reference evidence="13" key="1">
    <citation type="submission" date="2021-01" db="EMBL/GenBank/DDBJ databases">
        <title>Description of Breznakiella homolactica.</title>
        <authorList>
            <person name="Song Y."/>
            <person name="Brune A."/>
        </authorList>
    </citation>
    <scope>NUCLEOTIDE SEQUENCE</scope>
    <source>
        <strain evidence="13">RmG30</strain>
    </source>
</reference>
<feature type="transmembrane region" description="Helical" evidence="10">
    <location>
        <begin position="233"/>
        <end position="253"/>
    </location>
</feature>
<sequence>MNRTVGLLYAAAVFFFLAQTLYSQQPLPATVKAGVHLDPPFVMAGEDGRLYGMAVELWEEAAAALGVETRYVRYRTMQDMLAAAEAGNIDMVITNLTVTHDRTRYLKYSFPWFDSGLRIMVSADSGISVIAELIRTGQFKTYLLLFGVLILLAVLVTLIRRRFDPEFPRGWKEGITCSFHDLVAMAKSGSIPKSSDDTDVKVLKKLKDRESFTVSELAGAVIEVREKKNRYGWIGYVLSAVWMLFGVGLVAYVTSTVTATMTTLSLVYEEINSFYDLPGKRTGVFAGTASEYDLRYLGTNMVPLADIEEAAEALSAGSIQAVVADAPVLEYYVLTHPEFNFTVTGELFRPDKYAFAAAGNGAGLIDTISVELIKLHENGYIRSLKLKYFGTAE</sequence>
<evidence type="ECO:0000256" key="6">
    <source>
        <dbReference type="ARBA" id="ARBA00023136"/>
    </source>
</evidence>
<dbReference type="Proteomes" id="UP000595917">
    <property type="component" value="Chromosome"/>
</dbReference>
<evidence type="ECO:0000256" key="4">
    <source>
        <dbReference type="ARBA" id="ARBA00022989"/>
    </source>
</evidence>
<protein>
    <submittedName>
        <fullName evidence="13">Transporter substrate-binding domain-containing protein</fullName>
    </submittedName>
</protein>
<dbReference type="InterPro" id="IPR001320">
    <property type="entry name" value="Iontro_rcpt_C"/>
</dbReference>
<dbReference type="PANTHER" id="PTHR18966">
    <property type="entry name" value="IONOTROPIC GLUTAMATE RECEPTOR"/>
    <property type="match status" value="1"/>
</dbReference>
<feature type="transmembrane region" description="Helical" evidence="10">
    <location>
        <begin position="142"/>
        <end position="159"/>
    </location>
</feature>
<dbReference type="GO" id="GO:0015276">
    <property type="term" value="F:ligand-gated monoatomic ion channel activity"/>
    <property type="evidence" value="ECO:0007669"/>
    <property type="project" value="InterPro"/>
</dbReference>
<keyword evidence="3 10" id="KW-0812">Transmembrane</keyword>
<feature type="domain" description="Ionotropic glutamate receptor C-terminal" evidence="12">
    <location>
        <begin position="30"/>
        <end position="391"/>
    </location>
</feature>
<evidence type="ECO:0000256" key="2">
    <source>
        <dbReference type="ARBA" id="ARBA00022448"/>
    </source>
</evidence>
<dbReference type="Pfam" id="PF00497">
    <property type="entry name" value="SBP_bac_3"/>
    <property type="match status" value="1"/>
</dbReference>
<proteinExistence type="predicted"/>
<dbReference type="SUPFAM" id="SSF53850">
    <property type="entry name" value="Periplasmic binding protein-like II"/>
    <property type="match status" value="1"/>
</dbReference>
<dbReference type="InterPro" id="IPR001638">
    <property type="entry name" value="Solute-binding_3/MltF_N"/>
</dbReference>
<keyword evidence="2" id="KW-0813">Transport</keyword>
<keyword evidence="5" id="KW-0406">Ion transport</keyword>
<evidence type="ECO:0000256" key="3">
    <source>
        <dbReference type="ARBA" id="ARBA00022692"/>
    </source>
</evidence>
<evidence type="ECO:0000256" key="8">
    <source>
        <dbReference type="ARBA" id="ARBA00023180"/>
    </source>
</evidence>
<comment type="subcellular location">
    <subcellularLocation>
        <location evidence="1">Membrane</location>
        <topology evidence="1">Multi-pass membrane protein</topology>
    </subcellularLocation>
</comment>
<dbReference type="Gene3D" id="3.40.190.10">
    <property type="entry name" value="Periplasmic binding protein-like II"/>
    <property type="match status" value="2"/>
</dbReference>
<evidence type="ECO:0000256" key="1">
    <source>
        <dbReference type="ARBA" id="ARBA00004141"/>
    </source>
</evidence>